<reference evidence="2 3" key="1">
    <citation type="submission" date="2017-05" db="EMBL/GenBank/DDBJ databases">
        <title>Genomic insights into alkan degradation activity of Oleiphilus messinensis.</title>
        <authorList>
            <person name="Kozyavkin S.A."/>
            <person name="Slesarev A.I."/>
            <person name="Golyshin P.N."/>
            <person name="Korzhenkov A."/>
            <person name="Golyshina O.N."/>
            <person name="Toshchakov S.V."/>
        </authorList>
    </citation>
    <scope>NUCLEOTIDE SEQUENCE [LARGE SCALE GENOMIC DNA]</scope>
    <source>
        <strain evidence="2 3">ME102</strain>
    </source>
</reference>
<gene>
    <name evidence="2" type="ORF">OLMES_3170</name>
</gene>
<keyword evidence="1" id="KW-0812">Transmembrane</keyword>
<keyword evidence="1" id="KW-1133">Transmembrane helix</keyword>
<evidence type="ECO:0000256" key="1">
    <source>
        <dbReference type="SAM" id="Phobius"/>
    </source>
</evidence>
<proteinExistence type="predicted"/>
<keyword evidence="2" id="KW-0449">Lipoprotein</keyword>
<dbReference type="KEGG" id="ome:OLMES_3170"/>
<keyword evidence="3" id="KW-1185">Reference proteome</keyword>
<feature type="transmembrane region" description="Helical" evidence="1">
    <location>
        <begin position="20"/>
        <end position="37"/>
    </location>
</feature>
<dbReference type="Proteomes" id="UP000196027">
    <property type="component" value="Chromosome"/>
</dbReference>
<accession>A0A1Y0I9K6</accession>
<protein>
    <submittedName>
        <fullName evidence="2">Lipoprotein</fullName>
    </submittedName>
</protein>
<sequence length="71" mass="7983">MACEKVAREKESFVKVITRILLSFACLFAAIACYTFGIPAGGILFLFLGFMLEGLFWFGLFGQKRQKAPIR</sequence>
<keyword evidence="1" id="KW-0472">Membrane</keyword>
<feature type="transmembrane region" description="Helical" evidence="1">
    <location>
        <begin position="43"/>
        <end position="61"/>
    </location>
</feature>
<name>A0A1Y0I9K6_9GAMM</name>
<organism evidence="2 3">
    <name type="scientific">Oleiphilus messinensis</name>
    <dbReference type="NCBI Taxonomy" id="141451"/>
    <lineage>
        <taxon>Bacteria</taxon>
        <taxon>Pseudomonadati</taxon>
        <taxon>Pseudomonadota</taxon>
        <taxon>Gammaproteobacteria</taxon>
        <taxon>Oceanospirillales</taxon>
        <taxon>Oleiphilaceae</taxon>
        <taxon>Oleiphilus</taxon>
    </lineage>
</organism>
<evidence type="ECO:0000313" key="2">
    <source>
        <dbReference type="EMBL" id="ARU57212.1"/>
    </source>
</evidence>
<dbReference type="PROSITE" id="PS51257">
    <property type="entry name" value="PROKAR_LIPOPROTEIN"/>
    <property type="match status" value="1"/>
</dbReference>
<dbReference type="AlphaFoldDB" id="A0A1Y0I9K6"/>
<dbReference type="EMBL" id="CP021425">
    <property type="protein sequence ID" value="ARU57212.1"/>
    <property type="molecule type" value="Genomic_DNA"/>
</dbReference>
<evidence type="ECO:0000313" key="3">
    <source>
        <dbReference type="Proteomes" id="UP000196027"/>
    </source>
</evidence>